<dbReference type="Proteomes" id="UP001302666">
    <property type="component" value="Chromosome"/>
</dbReference>
<evidence type="ECO:0000313" key="2">
    <source>
        <dbReference type="Proteomes" id="UP001302666"/>
    </source>
</evidence>
<dbReference type="Pfam" id="PF11367">
    <property type="entry name" value="Tail_completion_gp17"/>
    <property type="match status" value="1"/>
</dbReference>
<evidence type="ECO:0000313" key="1">
    <source>
        <dbReference type="EMBL" id="WOI32880.1"/>
    </source>
</evidence>
<dbReference type="RefSeq" id="WP_317385154.1">
    <property type="nucleotide sequence ID" value="NZ_CP136704.1"/>
</dbReference>
<reference evidence="1 2" key="1">
    <citation type="submission" date="2023-10" db="EMBL/GenBank/DDBJ databases">
        <title>Eight complete genome sequences of bacteria isolated from laboratory stock of Giant Kelp gametophytes.</title>
        <authorList>
            <person name="Tolentino B."/>
            <person name="Nuzhdin S."/>
        </authorList>
    </citation>
    <scope>NUCLEOTIDE SEQUENCE [LARGE SCALE GENOMIC DNA]</scope>
    <source>
        <strain evidence="1 2">LC.270.F.C4</strain>
    </source>
</reference>
<dbReference type="EMBL" id="CP136704">
    <property type="protein sequence ID" value="WOI32880.1"/>
    <property type="molecule type" value="Genomic_DNA"/>
</dbReference>
<keyword evidence="2" id="KW-1185">Reference proteome</keyword>
<name>A0ABZ0HF78_TRISK</name>
<organism evidence="1 2">
    <name type="scientific">Tritonibacter scottomollicae</name>
    <name type="common">Epibacterium scottomollicae</name>
    <dbReference type="NCBI Taxonomy" id="483013"/>
    <lineage>
        <taxon>Bacteria</taxon>
        <taxon>Pseudomonadati</taxon>
        <taxon>Pseudomonadota</taxon>
        <taxon>Alphaproteobacteria</taxon>
        <taxon>Rhodobacterales</taxon>
        <taxon>Paracoccaceae</taxon>
        <taxon>Tritonibacter</taxon>
    </lineage>
</organism>
<accession>A0ABZ0HF78</accession>
<dbReference type="Gene3D" id="3.30.2000.30">
    <property type="match status" value="1"/>
</dbReference>
<gene>
    <name evidence="1" type="ORF">R1T40_18380</name>
</gene>
<dbReference type="InterPro" id="IPR053745">
    <property type="entry name" value="Viral_Tail_Comp_sf"/>
</dbReference>
<proteinExistence type="predicted"/>
<sequence length="138" mass="14347">MADGYVTATMAGLIAALLADPGVTGIVGDRVVDEPGEGIGFPYIRLGRLEPVADDTDGTLGALVQAGLVVHSRPGQSGGRVEAARICEAIQAGLHRSETLICDGFTVVDVEVQTWAVDRARDGKSYEGRVALTVRLSA</sequence>
<dbReference type="InterPro" id="IPR021508">
    <property type="entry name" value="Gp17-like"/>
</dbReference>
<protein>
    <submittedName>
        <fullName evidence="1">DUF3168 domain-containing protein</fullName>
    </submittedName>
</protein>